<dbReference type="AlphaFoldDB" id="B8KY75"/>
<keyword evidence="7" id="KW-0648">Protein biosynthesis</keyword>
<evidence type="ECO:0000313" key="7">
    <source>
        <dbReference type="EMBL" id="EED35987.1"/>
    </source>
</evidence>
<evidence type="ECO:0000313" key="8">
    <source>
        <dbReference type="Proteomes" id="UP000004699"/>
    </source>
</evidence>
<dbReference type="InterPro" id="IPR006358">
    <property type="entry name" value="Tscrpt_elong_fac_GreB"/>
</dbReference>
<organism evidence="7 8">
    <name type="scientific">Luminiphilus syltensis NOR5-1B</name>
    <dbReference type="NCBI Taxonomy" id="565045"/>
    <lineage>
        <taxon>Bacteria</taxon>
        <taxon>Pseudomonadati</taxon>
        <taxon>Pseudomonadota</taxon>
        <taxon>Gammaproteobacteria</taxon>
        <taxon>Cellvibrionales</taxon>
        <taxon>Halieaceae</taxon>
        <taxon>Luminiphilus</taxon>
    </lineage>
</organism>
<evidence type="ECO:0000259" key="6">
    <source>
        <dbReference type="Pfam" id="PF03449"/>
    </source>
</evidence>
<dbReference type="Gene3D" id="1.10.287.180">
    <property type="entry name" value="Transcription elongation factor, GreA/GreB, N-terminal domain"/>
    <property type="match status" value="1"/>
</dbReference>
<evidence type="ECO:0000256" key="3">
    <source>
        <dbReference type="ARBA" id="ARBA00023163"/>
    </source>
</evidence>
<dbReference type="HAMAP" id="MF_00105">
    <property type="entry name" value="GreA_GreB"/>
    <property type="match status" value="1"/>
</dbReference>
<dbReference type="eggNOG" id="COG0782">
    <property type="taxonomic scope" value="Bacteria"/>
</dbReference>
<dbReference type="InterPro" id="IPR036805">
    <property type="entry name" value="Tscrpt_elong_fac_GreA/B_N_sf"/>
</dbReference>
<feature type="domain" description="Transcription elongation factor GreA/GreB C-terminal" evidence="5">
    <location>
        <begin position="92"/>
        <end position="164"/>
    </location>
</feature>
<dbReference type="SUPFAM" id="SSF46557">
    <property type="entry name" value="GreA transcript cleavage protein, N-terminal domain"/>
    <property type="match status" value="1"/>
</dbReference>
<dbReference type="FunFam" id="1.10.287.180:FF:000001">
    <property type="entry name" value="Transcription elongation factor GreA"/>
    <property type="match status" value="1"/>
</dbReference>
<dbReference type="InterPro" id="IPR001437">
    <property type="entry name" value="Tscrpt_elong_fac_GreA/B_C"/>
</dbReference>
<dbReference type="InterPro" id="IPR018151">
    <property type="entry name" value="TF_GreA/GreB_CS"/>
</dbReference>
<evidence type="ECO:0000259" key="5">
    <source>
        <dbReference type="Pfam" id="PF01272"/>
    </source>
</evidence>
<proteinExistence type="inferred from homology"/>
<keyword evidence="3 4" id="KW-0804">Transcription</keyword>
<comment type="similarity">
    <text evidence="4">Belongs to the GreA/GreB family. GreB subfamily.</text>
</comment>
<dbReference type="GO" id="GO:0070063">
    <property type="term" value="F:RNA polymerase binding"/>
    <property type="evidence" value="ECO:0007669"/>
    <property type="project" value="InterPro"/>
</dbReference>
<dbReference type="HOGENOM" id="CLU_101379_3_0_6"/>
<dbReference type="PIRSF" id="PIRSF006092">
    <property type="entry name" value="GreA_GreB"/>
    <property type="match status" value="1"/>
</dbReference>
<accession>B8KY75</accession>
<dbReference type="FunFam" id="3.10.50.30:FF:000001">
    <property type="entry name" value="Transcription elongation factor GreA"/>
    <property type="match status" value="1"/>
</dbReference>
<dbReference type="GO" id="GO:0003677">
    <property type="term" value="F:DNA binding"/>
    <property type="evidence" value="ECO:0007669"/>
    <property type="project" value="UniProtKB-UniRule"/>
</dbReference>
<dbReference type="InterPro" id="IPR023459">
    <property type="entry name" value="Tscrpt_elong_fac_GreA/B_fam"/>
</dbReference>
<dbReference type="InterPro" id="IPR028624">
    <property type="entry name" value="Tscrpt_elong_fac_GreA/B"/>
</dbReference>
<dbReference type="HAMAP" id="MF_00930">
    <property type="entry name" value="GreB"/>
    <property type="match status" value="1"/>
</dbReference>
<dbReference type="Pfam" id="PF03449">
    <property type="entry name" value="GreA_GreB_N"/>
    <property type="match status" value="1"/>
</dbReference>
<evidence type="ECO:0000256" key="4">
    <source>
        <dbReference type="HAMAP-Rule" id="MF_00930"/>
    </source>
</evidence>
<dbReference type="InterPro" id="IPR036953">
    <property type="entry name" value="GreA/GreB_C_sf"/>
</dbReference>
<dbReference type="NCBIfam" id="TIGR01461">
    <property type="entry name" value="greB"/>
    <property type="match status" value="1"/>
</dbReference>
<dbReference type="SUPFAM" id="SSF54534">
    <property type="entry name" value="FKBP-like"/>
    <property type="match status" value="1"/>
</dbReference>
<dbReference type="STRING" id="565045.NOR51B_1935"/>
<keyword evidence="1 4" id="KW-0805">Transcription regulation</keyword>
<name>B8KY75_9GAMM</name>
<evidence type="ECO:0000256" key="1">
    <source>
        <dbReference type="ARBA" id="ARBA00023015"/>
    </source>
</evidence>
<dbReference type="NCBIfam" id="NF002506">
    <property type="entry name" value="PRK01885.1"/>
    <property type="match status" value="1"/>
</dbReference>
<dbReference type="RefSeq" id="WP_009020731.1">
    <property type="nucleotide sequence ID" value="NZ_DS999411.1"/>
</dbReference>
<dbReference type="GO" id="GO:0032784">
    <property type="term" value="P:regulation of DNA-templated transcription elongation"/>
    <property type="evidence" value="ECO:0007669"/>
    <property type="project" value="UniProtKB-UniRule"/>
</dbReference>
<dbReference type="GO" id="GO:0003746">
    <property type="term" value="F:translation elongation factor activity"/>
    <property type="evidence" value="ECO:0007669"/>
    <property type="project" value="UniProtKB-KW"/>
</dbReference>
<dbReference type="Gene3D" id="3.10.50.30">
    <property type="entry name" value="Transcription elongation factor, GreA/GreB, C-terminal domain"/>
    <property type="match status" value="1"/>
</dbReference>
<comment type="function">
    <text evidence="4">Necessary for efficient RNA polymerase transcription elongation past template-encoded arresting sites. The arresting sites in DNA have the property of trapping a certain fraction of elongating RNA polymerases that pass through, resulting in locked ternary complexes. Cleavage of the nascent transcript by cleavage factors such as GreA or GreB allows the resumption of elongation from the new 3'terminus. GreB releases sequences of up to 9 nucleotides in length.</text>
</comment>
<dbReference type="PANTHER" id="PTHR30437">
    <property type="entry name" value="TRANSCRIPTION ELONGATION FACTOR GREA"/>
    <property type="match status" value="1"/>
</dbReference>
<dbReference type="GO" id="GO:0006354">
    <property type="term" value="P:DNA-templated transcription elongation"/>
    <property type="evidence" value="ECO:0007669"/>
    <property type="project" value="TreeGrafter"/>
</dbReference>
<dbReference type="PANTHER" id="PTHR30437:SF6">
    <property type="entry name" value="TRANSCRIPTION ELONGATION FACTOR GREB"/>
    <property type="match status" value="1"/>
</dbReference>
<dbReference type="OrthoDB" id="5511940at2"/>
<dbReference type="InterPro" id="IPR022691">
    <property type="entry name" value="Tscrpt_elong_fac_GreA/B_N"/>
</dbReference>
<dbReference type="Proteomes" id="UP000004699">
    <property type="component" value="Unassembled WGS sequence"/>
</dbReference>
<dbReference type="PROSITE" id="PS00829">
    <property type="entry name" value="GREAB_1"/>
    <property type="match status" value="1"/>
</dbReference>
<evidence type="ECO:0000256" key="2">
    <source>
        <dbReference type="ARBA" id="ARBA00023125"/>
    </source>
</evidence>
<keyword evidence="8" id="KW-1185">Reference proteome</keyword>
<keyword evidence="2 4" id="KW-0238">DNA-binding</keyword>
<protein>
    <recommendedName>
        <fullName evidence="4">Transcription elongation factor GreB</fullName>
    </recommendedName>
    <alternativeName>
        <fullName evidence="4">Transcript cleavage factor GreB</fullName>
    </alternativeName>
</protein>
<reference evidence="8" key="1">
    <citation type="journal article" date="2013" name="BMC Microbiol.">
        <title>Taxonomy and evolution of bacteriochlorophyll a-containing members of the OM60/NOR5 clade of marine gammaproteobacteria: description of Luminiphilus syltensis gen. nov., sp. nov., reclassification of Haliea rubra as Pseudohaliea rubra gen. nov., comb. nov., and emendation of Chromatocurvus halotolerans.</title>
        <authorList>
            <person name="Spring S."/>
            <person name="Riedel T."/>
            <person name="Sproer C."/>
            <person name="Yan S."/>
            <person name="Harder J."/>
            <person name="Fuchs B.M."/>
        </authorList>
    </citation>
    <scope>NUCLEOTIDE SEQUENCE [LARGE SCALE GENOMIC DNA]</scope>
    <source>
        <strain evidence="8">NOR51-B</strain>
    </source>
</reference>
<dbReference type="Pfam" id="PF01272">
    <property type="entry name" value="GreA_GreB"/>
    <property type="match status" value="1"/>
</dbReference>
<gene>
    <name evidence="4 7" type="primary">greB</name>
    <name evidence="7" type="ORF">NOR51B_1935</name>
</gene>
<feature type="domain" description="Transcription elongation factor GreA/GreB N-terminal" evidence="6">
    <location>
        <begin position="14"/>
        <end position="83"/>
    </location>
</feature>
<keyword evidence="7" id="KW-0251">Elongation factor</keyword>
<sequence length="168" mass="18891">MGRYRPPRAKGSPYITPEGEAALRAELQALWKEERPVVTAAVQAAAGNGDRSENGDYIYGKKRLREIDSRVRFLRKRLEELTVVRDPPSDRGKAYFGAWVDLENPDGERVTWRVVGPDEFDLQAGKLSCDSPLGRALLGKPIDSEITIDSPSGDQYWYLLDVRYQPPA</sequence>
<dbReference type="EMBL" id="DS999411">
    <property type="protein sequence ID" value="EED35987.1"/>
    <property type="molecule type" value="Genomic_DNA"/>
</dbReference>